<organism evidence="2 3">
    <name type="scientific">Myroides odoratus</name>
    <name type="common">Flavobacterium odoratum</name>
    <dbReference type="NCBI Taxonomy" id="256"/>
    <lineage>
        <taxon>Bacteria</taxon>
        <taxon>Pseudomonadati</taxon>
        <taxon>Bacteroidota</taxon>
        <taxon>Flavobacteriia</taxon>
        <taxon>Flavobacteriales</taxon>
        <taxon>Flavobacteriaceae</taxon>
        <taxon>Myroides</taxon>
    </lineage>
</organism>
<gene>
    <name evidence="2" type="ORF">I6I88_00120</name>
</gene>
<keyword evidence="1" id="KW-0732">Signal</keyword>
<feature type="chain" id="PRO_5040300956" evidence="1">
    <location>
        <begin position="19"/>
        <end position="181"/>
    </location>
</feature>
<proteinExistence type="predicted"/>
<sequence>MRNIIILLLLVVSTTSFSQGARSLTFKNDTAYTIEVLSLETNYYFMNSILLPYYSYYNGIAIPPGKQVIFMQTNDATAFPFCCFYGCDYLTNKTWQYDGGFFKECYEVSQPNGGEFLHYVFSKIQYKTEVSTYAGEIRLGANRGNISNTFSMDSANPGPVTILHQVIDSPYLVYNQVVTFR</sequence>
<reference evidence="2 3" key="1">
    <citation type="submission" date="2021-01" db="EMBL/GenBank/DDBJ databases">
        <title>FDA dAtabase for Regulatory Grade micrObial Sequences (FDA-ARGOS): Supporting development and validation of Infectious Disease Dx tests.</title>
        <authorList>
            <person name="Sproer C."/>
            <person name="Gronow S."/>
            <person name="Severitt S."/>
            <person name="Schroder I."/>
            <person name="Tallon L."/>
            <person name="Sadzewicz L."/>
            <person name="Zhao X."/>
            <person name="Boylan J."/>
            <person name="Ott S."/>
            <person name="Bowen H."/>
            <person name="Vavikolanu K."/>
            <person name="Mehta A."/>
            <person name="Aluvathingal J."/>
            <person name="Nadendla S."/>
            <person name="Lowell S."/>
            <person name="Myers T."/>
            <person name="Yan Y."/>
            <person name="Sichtig H."/>
        </authorList>
    </citation>
    <scope>NUCLEOTIDE SEQUENCE [LARGE SCALE GENOMIC DNA]</scope>
    <source>
        <strain evidence="2 3">FDAARGOS_1131</strain>
    </source>
</reference>
<dbReference type="EMBL" id="CP068108">
    <property type="protein sequence ID" value="QQU00221.1"/>
    <property type="molecule type" value="Genomic_DNA"/>
</dbReference>
<dbReference type="Proteomes" id="UP000596202">
    <property type="component" value="Chromosome"/>
</dbReference>
<name>A0A9Q6Z4M2_MYROD</name>
<evidence type="ECO:0000313" key="2">
    <source>
        <dbReference type="EMBL" id="QQU00221.1"/>
    </source>
</evidence>
<dbReference type="RefSeq" id="WP_002989331.1">
    <property type="nucleotide sequence ID" value="NZ_CP068108.1"/>
</dbReference>
<evidence type="ECO:0000313" key="3">
    <source>
        <dbReference type="Proteomes" id="UP000596202"/>
    </source>
</evidence>
<dbReference type="GeneID" id="93526030"/>
<dbReference type="AlphaFoldDB" id="A0A9Q6Z4M2"/>
<protein>
    <submittedName>
        <fullName evidence="2">Uncharacterized protein</fullName>
    </submittedName>
</protein>
<accession>A0A9Q6Z4M2</accession>
<feature type="signal peptide" evidence="1">
    <location>
        <begin position="1"/>
        <end position="18"/>
    </location>
</feature>
<evidence type="ECO:0000256" key="1">
    <source>
        <dbReference type="SAM" id="SignalP"/>
    </source>
</evidence>